<dbReference type="InterPro" id="IPR044567">
    <property type="entry name" value="CLSY/DRD1"/>
</dbReference>
<dbReference type="Gene3D" id="3.40.50.300">
    <property type="entry name" value="P-loop containing nucleotide triphosphate hydrolases"/>
    <property type="match status" value="1"/>
</dbReference>
<keyword evidence="3" id="KW-0378">Hydrolase</keyword>
<gene>
    <name evidence="9" type="primary">CLSY1</name>
    <name evidence="9" type="ORF">CR513_48089</name>
</gene>
<evidence type="ECO:0000313" key="9">
    <source>
        <dbReference type="EMBL" id="RDX72427.1"/>
    </source>
</evidence>
<dbReference type="InterPro" id="IPR027417">
    <property type="entry name" value="P-loop_NTPase"/>
</dbReference>
<comment type="caution">
    <text evidence="9">The sequence shown here is derived from an EMBL/GenBank/DDBJ whole genome shotgun (WGS) entry which is preliminary data.</text>
</comment>
<dbReference type="GO" id="GO:0080188">
    <property type="term" value="P:gene silencing by siRNA-directed DNA methylation"/>
    <property type="evidence" value="ECO:0007669"/>
    <property type="project" value="InterPro"/>
</dbReference>
<dbReference type="InterPro" id="IPR001650">
    <property type="entry name" value="Helicase_C-like"/>
</dbReference>
<dbReference type="SMART" id="SM00490">
    <property type="entry name" value="HELICc"/>
    <property type="match status" value="1"/>
</dbReference>
<dbReference type="GO" id="GO:0005634">
    <property type="term" value="C:nucleus"/>
    <property type="evidence" value="ECO:0007669"/>
    <property type="project" value="UniProtKB-SubCell"/>
</dbReference>
<feature type="region of interest" description="Disordered" evidence="7">
    <location>
        <begin position="119"/>
        <end position="143"/>
    </location>
</feature>
<feature type="non-terminal residue" evidence="9">
    <location>
        <position position="1"/>
    </location>
</feature>
<name>A0A371F297_MUCPR</name>
<dbReference type="Proteomes" id="UP000257109">
    <property type="component" value="Unassembled WGS sequence"/>
</dbReference>
<dbReference type="PANTHER" id="PTHR45821">
    <property type="entry name" value="SNF2 DOMAIN-CONTAINING PROTEIN CLASSY 2-RELATED"/>
    <property type="match status" value="1"/>
</dbReference>
<organism evidence="9 10">
    <name type="scientific">Mucuna pruriens</name>
    <name type="common">Velvet bean</name>
    <name type="synonym">Dolichos pruriens</name>
    <dbReference type="NCBI Taxonomy" id="157652"/>
    <lineage>
        <taxon>Eukaryota</taxon>
        <taxon>Viridiplantae</taxon>
        <taxon>Streptophyta</taxon>
        <taxon>Embryophyta</taxon>
        <taxon>Tracheophyta</taxon>
        <taxon>Spermatophyta</taxon>
        <taxon>Magnoliopsida</taxon>
        <taxon>eudicotyledons</taxon>
        <taxon>Gunneridae</taxon>
        <taxon>Pentapetalae</taxon>
        <taxon>rosids</taxon>
        <taxon>fabids</taxon>
        <taxon>Fabales</taxon>
        <taxon>Fabaceae</taxon>
        <taxon>Papilionoideae</taxon>
        <taxon>50 kb inversion clade</taxon>
        <taxon>NPAAA clade</taxon>
        <taxon>indigoferoid/millettioid clade</taxon>
        <taxon>Phaseoleae</taxon>
        <taxon>Mucuna</taxon>
    </lineage>
</organism>
<accession>A0A371F297</accession>
<keyword evidence="2" id="KW-0547">Nucleotide-binding</keyword>
<feature type="compositionally biased region" description="Basic and acidic residues" evidence="7">
    <location>
        <begin position="131"/>
        <end position="143"/>
    </location>
</feature>
<dbReference type="CDD" id="cd18793">
    <property type="entry name" value="SF2_C_SNF"/>
    <property type="match status" value="1"/>
</dbReference>
<evidence type="ECO:0000256" key="6">
    <source>
        <dbReference type="ARBA" id="ARBA00023242"/>
    </source>
</evidence>
<keyword evidence="5" id="KW-0067">ATP-binding</keyword>
<evidence type="ECO:0000256" key="7">
    <source>
        <dbReference type="SAM" id="MobiDB-lite"/>
    </source>
</evidence>
<evidence type="ECO:0000259" key="8">
    <source>
        <dbReference type="PROSITE" id="PS51194"/>
    </source>
</evidence>
<dbReference type="Pfam" id="PF00271">
    <property type="entry name" value="Helicase_C"/>
    <property type="match status" value="1"/>
</dbReference>
<reference evidence="9" key="1">
    <citation type="submission" date="2018-05" db="EMBL/GenBank/DDBJ databases">
        <title>Draft genome of Mucuna pruriens seed.</title>
        <authorList>
            <person name="Nnadi N.E."/>
            <person name="Vos R."/>
            <person name="Hasami M.H."/>
            <person name="Devisetty U.K."/>
            <person name="Aguiy J.C."/>
        </authorList>
    </citation>
    <scope>NUCLEOTIDE SEQUENCE [LARGE SCALE GENOMIC DNA]</scope>
    <source>
        <strain evidence="9">JCA_2017</strain>
    </source>
</reference>
<keyword evidence="6" id="KW-0539">Nucleus</keyword>
<dbReference type="SUPFAM" id="SSF52540">
    <property type="entry name" value="P-loop containing nucleoside triphosphate hydrolases"/>
    <property type="match status" value="2"/>
</dbReference>
<dbReference type="GO" id="GO:0005524">
    <property type="term" value="F:ATP binding"/>
    <property type="evidence" value="ECO:0007669"/>
    <property type="project" value="UniProtKB-KW"/>
</dbReference>
<dbReference type="PROSITE" id="PS51194">
    <property type="entry name" value="HELICASE_CTER"/>
    <property type="match status" value="1"/>
</dbReference>
<dbReference type="Gene3D" id="3.40.50.10810">
    <property type="entry name" value="Tandem AAA-ATPase domain"/>
    <property type="match status" value="1"/>
</dbReference>
<dbReference type="InterPro" id="IPR038718">
    <property type="entry name" value="SNF2-like_sf"/>
</dbReference>
<keyword evidence="4" id="KW-0347">Helicase</keyword>
<protein>
    <submittedName>
        <fullName evidence="9">SNF2 domain-containing protein CLASSY 1</fullName>
    </submittedName>
</protein>
<feature type="domain" description="Helicase C-terminal" evidence="8">
    <location>
        <begin position="266"/>
        <end position="423"/>
    </location>
</feature>
<dbReference type="AlphaFoldDB" id="A0A371F297"/>
<evidence type="ECO:0000256" key="4">
    <source>
        <dbReference type="ARBA" id="ARBA00022806"/>
    </source>
</evidence>
<dbReference type="GO" id="GO:0016787">
    <property type="term" value="F:hydrolase activity"/>
    <property type="evidence" value="ECO:0007669"/>
    <property type="project" value="UniProtKB-KW"/>
</dbReference>
<evidence type="ECO:0000256" key="1">
    <source>
        <dbReference type="ARBA" id="ARBA00004123"/>
    </source>
</evidence>
<keyword evidence="10" id="KW-1185">Reference proteome</keyword>
<dbReference type="EMBL" id="QJKJ01010910">
    <property type="protein sequence ID" value="RDX72427.1"/>
    <property type="molecule type" value="Genomic_DNA"/>
</dbReference>
<proteinExistence type="predicted"/>
<dbReference type="OrthoDB" id="448448at2759"/>
<evidence type="ECO:0000256" key="5">
    <source>
        <dbReference type="ARBA" id="ARBA00022840"/>
    </source>
</evidence>
<dbReference type="GO" id="GO:0004386">
    <property type="term" value="F:helicase activity"/>
    <property type="evidence" value="ECO:0007669"/>
    <property type="project" value="UniProtKB-KW"/>
</dbReference>
<dbReference type="PANTHER" id="PTHR45821:SF2">
    <property type="entry name" value="SNF2 DOMAIN-CONTAINING PROTEIN CLASSY 2"/>
    <property type="match status" value="1"/>
</dbReference>
<dbReference type="STRING" id="157652.A0A371F297"/>
<evidence type="ECO:0000313" key="10">
    <source>
        <dbReference type="Proteomes" id="UP000257109"/>
    </source>
</evidence>
<dbReference type="InterPro" id="IPR049730">
    <property type="entry name" value="SNF2/RAD54-like_C"/>
</dbReference>
<evidence type="ECO:0000256" key="3">
    <source>
        <dbReference type="ARBA" id="ARBA00022801"/>
    </source>
</evidence>
<sequence>MHVHQKKAFQFLWQNIGGSMKPTLREAESKRRGGCVISRAPRAGKTFLIIAFLISYLKLFPGKKPLVLTPKITLHTWYKEFIKWEISMPMYLIHGREFADRKYMAKALREGSGILILDEGHNPRSTKSRLRKDPNYRRKSKTAEKARHLLESRARKMFLDNIAKKIDSGIGKERMRGLNMLREITNGFIDVYESANFENVPGLQIYTLLMHTTHMQREILLKLHTRMVECSGYPLELELFITLGSIHPWLVKQPHLDVKIGSKVKFVLSLVFRVMEREKVLIFCHNHPPVRLLVELFELLFKWEKDREVLLLNLDLFEHGKVIDKFENPGGASKVLLASITTCAEGISLTAASRVVFLDSEWNPSKTKQAIARAFRPGQKKMVYVYQLLATGTLEEDKYQRTTWKEWVSSMIFSEAFEENPSH</sequence>
<comment type="subcellular location">
    <subcellularLocation>
        <location evidence="1">Nucleus</location>
    </subcellularLocation>
</comment>
<evidence type="ECO:0000256" key="2">
    <source>
        <dbReference type="ARBA" id="ARBA00022741"/>
    </source>
</evidence>